<keyword evidence="4 6" id="KW-1133">Transmembrane helix</keyword>
<keyword evidence="9" id="KW-1185">Reference proteome</keyword>
<feature type="transmembrane region" description="Helical" evidence="6">
    <location>
        <begin position="305"/>
        <end position="324"/>
    </location>
</feature>
<feature type="domain" description="ABC-2 type transporter transmembrane" evidence="7">
    <location>
        <begin position="20"/>
        <end position="377"/>
    </location>
</feature>
<dbReference type="PANTHER" id="PTHR30294">
    <property type="entry name" value="MEMBRANE COMPONENT OF ABC TRANSPORTER YHHJ-RELATED"/>
    <property type="match status" value="1"/>
</dbReference>
<evidence type="ECO:0000256" key="6">
    <source>
        <dbReference type="SAM" id="Phobius"/>
    </source>
</evidence>
<keyword evidence="3 6" id="KW-0812">Transmembrane</keyword>
<protein>
    <submittedName>
        <fullName evidence="8">ABC transporter permease</fullName>
    </submittedName>
</protein>
<feature type="transmembrane region" description="Helical" evidence="6">
    <location>
        <begin position="330"/>
        <end position="348"/>
    </location>
</feature>
<feature type="transmembrane region" description="Helical" evidence="6">
    <location>
        <begin position="360"/>
        <end position="382"/>
    </location>
</feature>
<dbReference type="InterPro" id="IPR013525">
    <property type="entry name" value="ABC2_TM"/>
</dbReference>
<sequence length="408" mass="44660">MHKFWVLVSQTYKSKIKSKAFAWTTLFTILIMFAGVTLPDLLNKLNEKEDIASIAVVGTTSEVKDSLEANLEGISVEAVNKKEEAEDLLHSEKVSGYLEMNDDRNILKTKNPVNPENVQMVAQALQISQVQTVSSNLNVSGTELQSALTSVPLETEVINNAKKSLSEKEQNAAENMAIGILFLLYTFVTLYGMMIAMEIAKEKGSRIMEVIISSSSATAHFFGKLVGVFLISLTQLGLFGLLGSLIIKYFGSDEVQSLIIETVQSVSLSVWIYALVFSVLGYLFYGILAAFIGSLVSKVEDINNYMSPISYVLMIALLGALVGISSPSSILITIGSYIPFFTPMLMFIRISLLETSNIEIILSLLLLGGSVIALMALCVRFYQGSVLLYSSQSLFKSIKSAWKLAAEK</sequence>
<evidence type="ECO:0000256" key="5">
    <source>
        <dbReference type="ARBA" id="ARBA00023136"/>
    </source>
</evidence>
<evidence type="ECO:0000256" key="1">
    <source>
        <dbReference type="ARBA" id="ARBA00004651"/>
    </source>
</evidence>
<evidence type="ECO:0000256" key="4">
    <source>
        <dbReference type="ARBA" id="ARBA00022989"/>
    </source>
</evidence>
<dbReference type="Proteomes" id="UP001597506">
    <property type="component" value="Unassembled WGS sequence"/>
</dbReference>
<comment type="caution">
    <text evidence="8">The sequence shown here is derived from an EMBL/GenBank/DDBJ whole genome shotgun (WGS) entry which is preliminary data.</text>
</comment>
<dbReference type="RefSeq" id="WP_377934452.1">
    <property type="nucleotide sequence ID" value="NZ_JBHUMF010000017.1"/>
</dbReference>
<feature type="transmembrane region" description="Helical" evidence="6">
    <location>
        <begin position="270"/>
        <end position="293"/>
    </location>
</feature>
<accession>A0ABW5RQ10</accession>
<comment type="subcellular location">
    <subcellularLocation>
        <location evidence="1">Cell membrane</location>
        <topology evidence="1">Multi-pass membrane protein</topology>
    </subcellularLocation>
</comment>
<feature type="transmembrane region" description="Helical" evidence="6">
    <location>
        <begin position="20"/>
        <end position="38"/>
    </location>
</feature>
<evidence type="ECO:0000313" key="9">
    <source>
        <dbReference type="Proteomes" id="UP001597506"/>
    </source>
</evidence>
<keyword evidence="2" id="KW-1003">Cell membrane</keyword>
<evidence type="ECO:0000259" key="7">
    <source>
        <dbReference type="Pfam" id="PF12698"/>
    </source>
</evidence>
<gene>
    <name evidence="8" type="ORF">ACFSUL_08345</name>
</gene>
<dbReference type="Pfam" id="PF12698">
    <property type="entry name" value="ABC2_membrane_3"/>
    <property type="match status" value="1"/>
</dbReference>
<evidence type="ECO:0000256" key="3">
    <source>
        <dbReference type="ARBA" id="ARBA00022692"/>
    </source>
</evidence>
<keyword evidence="5 6" id="KW-0472">Membrane</keyword>
<evidence type="ECO:0000256" key="2">
    <source>
        <dbReference type="ARBA" id="ARBA00022475"/>
    </source>
</evidence>
<reference evidence="9" key="1">
    <citation type="journal article" date="2019" name="Int. J. Syst. Evol. Microbiol.">
        <title>The Global Catalogue of Microorganisms (GCM) 10K type strain sequencing project: providing services to taxonomists for standard genome sequencing and annotation.</title>
        <authorList>
            <consortium name="The Broad Institute Genomics Platform"/>
            <consortium name="The Broad Institute Genome Sequencing Center for Infectious Disease"/>
            <person name="Wu L."/>
            <person name="Ma J."/>
        </authorList>
    </citation>
    <scope>NUCLEOTIDE SEQUENCE [LARGE SCALE GENOMIC DNA]</scope>
    <source>
        <strain evidence="9">KCTC 3913</strain>
    </source>
</reference>
<dbReference type="PANTHER" id="PTHR30294:SF29">
    <property type="entry name" value="MULTIDRUG ABC TRANSPORTER PERMEASE YBHS-RELATED"/>
    <property type="match status" value="1"/>
</dbReference>
<name>A0ABW5RQ10_9BACI</name>
<feature type="transmembrane region" description="Helical" evidence="6">
    <location>
        <begin position="221"/>
        <end position="250"/>
    </location>
</feature>
<evidence type="ECO:0000313" key="8">
    <source>
        <dbReference type="EMBL" id="MFD2680768.1"/>
    </source>
</evidence>
<feature type="transmembrane region" description="Helical" evidence="6">
    <location>
        <begin position="176"/>
        <end position="200"/>
    </location>
</feature>
<proteinExistence type="predicted"/>
<dbReference type="EMBL" id="JBHUMF010000017">
    <property type="protein sequence ID" value="MFD2680768.1"/>
    <property type="molecule type" value="Genomic_DNA"/>
</dbReference>
<dbReference type="InterPro" id="IPR051449">
    <property type="entry name" value="ABC-2_transporter_component"/>
</dbReference>
<organism evidence="8 9">
    <name type="scientific">Bacillus seohaeanensis</name>
    <dbReference type="NCBI Taxonomy" id="284580"/>
    <lineage>
        <taxon>Bacteria</taxon>
        <taxon>Bacillati</taxon>
        <taxon>Bacillota</taxon>
        <taxon>Bacilli</taxon>
        <taxon>Bacillales</taxon>
        <taxon>Bacillaceae</taxon>
        <taxon>Bacillus</taxon>
    </lineage>
</organism>